<dbReference type="AlphaFoldDB" id="A0A2A4X4R4"/>
<dbReference type="EMBL" id="NVUK01000016">
    <property type="protein sequence ID" value="PCI77504.1"/>
    <property type="molecule type" value="Genomic_DNA"/>
</dbReference>
<gene>
    <name evidence="1" type="ORF">COB21_03045</name>
</gene>
<organism evidence="1 2">
    <name type="scientific">Aerophobetes bacterium</name>
    <dbReference type="NCBI Taxonomy" id="2030807"/>
    <lineage>
        <taxon>Bacteria</taxon>
        <taxon>Candidatus Aerophobota</taxon>
    </lineage>
</organism>
<evidence type="ECO:0000313" key="1">
    <source>
        <dbReference type="EMBL" id="PCI77504.1"/>
    </source>
</evidence>
<dbReference type="SUPFAM" id="SSF69635">
    <property type="entry name" value="Type III secretory system chaperone-like"/>
    <property type="match status" value="1"/>
</dbReference>
<dbReference type="CDD" id="cd16364">
    <property type="entry name" value="T3SC_I-like"/>
    <property type="match status" value="1"/>
</dbReference>
<evidence type="ECO:0000313" key="2">
    <source>
        <dbReference type="Proteomes" id="UP000218775"/>
    </source>
</evidence>
<evidence type="ECO:0008006" key="3">
    <source>
        <dbReference type="Google" id="ProtNLM"/>
    </source>
</evidence>
<protein>
    <recommendedName>
        <fullName evidence="3">Molecular chaperone Tir</fullName>
    </recommendedName>
</protein>
<dbReference type="Gene3D" id="3.30.1460.10">
    <property type="match status" value="1"/>
</dbReference>
<dbReference type="Proteomes" id="UP000218775">
    <property type="component" value="Unassembled WGS sequence"/>
</dbReference>
<reference evidence="2" key="1">
    <citation type="submission" date="2017-08" db="EMBL/GenBank/DDBJ databases">
        <title>A dynamic microbial community with high functional redundancy inhabits the cold, oxic subseafloor aquifer.</title>
        <authorList>
            <person name="Tully B.J."/>
            <person name="Wheat C.G."/>
            <person name="Glazer B.T."/>
            <person name="Huber J.A."/>
        </authorList>
    </citation>
    <scope>NUCLEOTIDE SEQUENCE [LARGE SCALE GENOMIC DNA]</scope>
</reference>
<dbReference type="GO" id="GO:0030254">
    <property type="term" value="P:protein secretion by the type III secretion system"/>
    <property type="evidence" value="ECO:0007669"/>
    <property type="project" value="InterPro"/>
</dbReference>
<dbReference type="Pfam" id="PF05932">
    <property type="entry name" value="CesT"/>
    <property type="match status" value="1"/>
</dbReference>
<comment type="caution">
    <text evidence="1">The sequence shown here is derived from an EMBL/GenBank/DDBJ whole genome shotgun (WGS) entry which is preliminary data.</text>
</comment>
<dbReference type="InterPro" id="IPR010261">
    <property type="entry name" value="Tir_chaperone"/>
</dbReference>
<accession>A0A2A4X4R4</accession>
<name>A0A2A4X4R4_UNCAE</name>
<sequence>MNLNQGPLLMDASTFVDYLSKNLPHVTVTKANDTSAQYTLEVAPNLLITLLSEEMFLFFDIQLGKKPPTADKEVFLQWLAGANYLRQGTGNAYLCLTPKTNIIHLKSSAPSDTPLIHLKDHLEMFCNYAEYWKQTLTNYK</sequence>
<proteinExistence type="predicted"/>